<sequence>MIATCIETSVIEPQFGLLCDRQIERFGFKQR</sequence>
<accession>A0A5C6E3P5</accession>
<name>A0A5C6E3P5_9BACT</name>
<dbReference type="EMBL" id="SJPV01000001">
    <property type="protein sequence ID" value="TWU42211.1"/>
    <property type="molecule type" value="Genomic_DNA"/>
</dbReference>
<dbReference type="Proteomes" id="UP000319143">
    <property type="component" value="Unassembled WGS sequence"/>
</dbReference>
<proteinExistence type="predicted"/>
<protein>
    <submittedName>
        <fullName evidence="1">Uncharacterized protein</fullName>
    </submittedName>
</protein>
<evidence type="ECO:0000313" key="2">
    <source>
        <dbReference type="Proteomes" id="UP000319143"/>
    </source>
</evidence>
<reference evidence="1 2" key="1">
    <citation type="submission" date="2019-02" db="EMBL/GenBank/DDBJ databases">
        <title>Deep-cultivation of Planctomycetes and their phenomic and genomic characterization uncovers novel biology.</title>
        <authorList>
            <person name="Wiegand S."/>
            <person name="Jogler M."/>
            <person name="Boedeker C."/>
            <person name="Pinto D."/>
            <person name="Vollmers J."/>
            <person name="Rivas-Marin E."/>
            <person name="Kohn T."/>
            <person name="Peeters S.H."/>
            <person name="Heuer A."/>
            <person name="Rast P."/>
            <person name="Oberbeckmann S."/>
            <person name="Bunk B."/>
            <person name="Jeske O."/>
            <person name="Meyerdierks A."/>
            <person name="Storesund J.E."/>
            <person name="Kallscheuer N."/>
            <person name="Luecker S."/>
            <person name="Lage O.M."/>
            <person name="Pohl T."/>
            <person name="Merkel B.J."/>
            <person name="Hornburger P."/>
            <person name="Mueller R.-W."/>
            <person name="Bruemmer F."/>
            <person name="Labrenz M."/>
            <person name="Spormann A.M."/>
            <person name="Op Den Camp H."/>
            <person name="Overmann J."/>
            <person name="Amann R."/>
            <person name="Jetten M.S.M."/>
            <person name="Mascher T."/>
            <person name="Medema M.H."/>
            <person name="Devos D.P."/>
            <person name="Kaster A.-K."/>
            <person name="Ovreas L."/>
            <person name="Rohde M."/>
            <person name="Galperin M.Y."/>
            <person name="Jogler C."/>
        </authorList>
    </citation>
    <scope>NUCLEOTIDE SEQUENCE [LARGE SCALE GENOMIC DNA]</scope>
    <source>
        <strain evidence="1 2">Poly41</strain>
    </source>
</reference>
<comment type="caution">
    <text evidence="1">The sequence shown here is derived from an EMBL/GenBank/DDBJ whole genome shotgun (WGS) entry which is preliminary data.</text>
</comment>
<organism evidence="1 2">
    <name type="scientific">Novipirellula artificiosorum</name>
    <dbReference type="NCBI Taxonomy" id="2528016"/>
    <lineage>
        <taxon>Bacteria</taxon>
        <taxon>Pseudomonadati</taxon>
        <taxon>Planctomycetota</taxon>
        <taxon>Planctomycetia</taxon>
        <taxon>Pirellulales</taxon>
        <taxon>Pirellulaceae</taxon>
        <taxon>Novipirellula</taxon>
    </lineage>
</organism>
<keyword evidence="2" id="KW-1185">Reference proteome</keyword>
<evidence type="ECO:0000313" key="1">
    <source>
        <dbReference type="EMBL" id="TWU42211.1"/>
    </source>
</evidence>
<gene>
    <name evidence="1" type="ORF">Poly41_05070</name>
</gene>
<dbReference type="AlphaFoldDB" id="A0A5C6E3P5"/>